<protein>
    <recommendedName>
        <fullName evidence="1">Serine/threonine-protein phosphatase</fullName>
        <ecNumber evidence="1">3.1.3.16</ecNumber>
    </recommendedName>
</protein>
<comment type="similarity">
    <text evidence="1">Belongs to the PPP phosphatase family.</text>
</comment>
<evidence type="ECO:0000313" key="5">
    <source>
        <dbReference type="EMBL" id="GMT08605.1"/>
    </source>
</evidence>
<gene>
    <name evidence="5" type="ORF">PENTCL1PPCAC_30779</name>
    <name evidence="4" type="ORF">PENTCL1PPCAC_7289</name>
</gene>
<dbReference type="PANTHER" id="PTHR11668:SF491">
    <property type="entry name" value="SERINE_THREONINE-PROTEIN PHOSPHATASE"/>
    <property type="match status" value="1"/>
</dbReference>
<dbReference type="InterPro" id="IPR050341">
    <property type="entry name" value="PP1_catalytic_subunit"/>
</dbReference>
<name>A0AAV5UQU9_9BILA</name>
<dbReference type="EC" id="3.1.3.16" evidence="1"/>
<evidence type="ECO:0000313" key="4">
    <source>
        <dbReference type="EMBL" id="GMS85114.1"/>
    </source>
</evidence>
<keyword evidence="1" id="KW-0378">Hydrolase</keyword>
<comment type="catalytic activity">
    <reaction evidence="1">
        <text>O-phospho-L-threonyl-[protein] + H2O = L-threonyl-[protein] + phosphate</text>
        <dbReference type="Rhea" id="RHEA:47004"/>
        <dbReference type="Rhea" id="RHEA-COMP:11060"/>
        <dbReference type="Rhea" id="RHEA-COMP:11605"/>
        <dbReference type="ChEBI" id="CHEBI:15377"/>
        <dbReference type="ChEBI" id="CHEBI:30013"/>
        <dbReference type="ChEBI" id="CHEBI:43474"/>
        <dbReference type="ChEBI" id="CHEBI:61977"/>
        <dbReference type="EC" id="3.1.3.16"/>
    </reaction>
</comment>
<dbReference type="AlphaFoldDB" id="A0AAV5UQU9"/>
<dbReference type="InterPro" id="IPR029052">
    <property type="entry name" value="Metallo-depent_PP-like"/>
</dbReference>
<dbReference type="SMART" id="SM00156">
    <property type="entry name" value="PP2Ac"/>
    <property type="match status" value="1"/>
</dbReference>
<dbReference type="PROSITE" id="PS00125">
    <property type="entry name" value="SER_THR_PHOSPHATASE"/>
    <property type="match status" value="1"/>
</dbReference>
<evidence type="ECO:0000256" key="2">
    <source>
        <dbReference type="SAM" id="MobiDB-lite"/>
    </source>
</evidence>
<dbReference type="GO" id="GO:0004722">
    <property type="term" value="F:protein serine/threonine phosphatase activity"/>
    <property type="evidence" value="ECO:0007669"/>
    <property type="project" value="UniProtKB-EC"/>
</dbReference>
<evidence type="ECO:0000259" key="3">
    <source>
        <dbReference type="PROSITE" id="PS00125"/>
    </source>
</evidence>
<feature type="domain" description="Serine/threonine specific protein phosphatases" evidence="3">
    <location>
        <begin position="123"/>
        <end position="128"/>
    </location>
</feature>
<dbReference type="PANTHER" id="PTHR11668">
    <property type="entry name" value="SERINE/THREONINE PROTEIN PHOSPHATASE"/>
    <property type="match status" value="1"/>
</dbReference>
<dbReference type="Proteomes" id="UP001432027">
    <property type="component" value="Unassembled WGS sequence"/>
</dbReference>
<evidence type="ECO:0000313" key="6">
    <source>
        <dbReference type="Proteomes" id="UP001432027"/>
    </source>
</evidence>
<dbReference type="GO" id="GO:0005634">
    <property type="term" value="C:nucleus"/>
    <property type="evidence" value="ECO:0007669"/>
    <property type="project" value="TreeGrafter"/>
</dbReference>
<organism evidence="5 6">
    <name type="scientific">Pristionchus entomophagus</name>
    <dbReference type="NCBI Taxonomy" id="358040"/>
    <lineage>
        <taxon>Eukaryota</taxon>
        <taxon>Metazoa</taxon>
        <taxon>Ecdysozoa</taxon>
        <taxon>Nematoda</taxon>
        <taxon>Chromadorea</taxon>
        <taxon>Rhabditida</taxon>
        <taxon>Rhabditina</taxon>
        <taxon>Diplogasteromorpha</taxon>
        <taxon>Diplogasteroidea</taxon>
        <taxon>Neodiplogasteridae</taxon>
        <taxon>Pristionchus</taxon>
    </lineage>
</organism>
<evidence type="ECO:0000256" key="1">
    <source>
        <dbReference type="RuleBase" id="RU004273"/>
    </source>
</evidence>
<dbReference type="SUPFAM" id="SSF56300">
    <property type="entry name" value="Metallo-dependent phosphatases"/>
    <property type="match status" value="1"/>
</dbReference>
<dbReference type="GO" id="GO:0005737">
    <property type="term" value="C:cytoplasm"/>
    <property type="evidence" value="ECO:0007669"/>
    <property type="project" value="TreeGrafter"/>
</dbReference>
<dbReference type="InterPro" id="IPR006186">
    <property type="entry name" value="Ser/Thr-sp_prot-phosphatase"/>
</dbReference>
<dbReference type="Gene3D" id="3.60.21.10">
    <property type="match status" value="1"/>
</dbReference>
<reference evidence="5" key="1">
    <citation type="submission" date="2023-10" db="EMBL/GenBank/DDBJ databases">
        <title>Genome assembly of Pristionchus species.</title>
        <authorList>
            <person name="Yoshida K."/>
            <person name="Sommer R.J."/>
        </authorList>
    </citation>
    <scope>NUCLEOTIDE SEQUENCE</scope>
    <source>
        <strain evidence="5">RS0144</strain>
    </source>
</reference>
<proteinExistence type="inferred from homology"/>
<dbReference type="EMBL" id="BTSX01000130">
    <property type="protein sequence ID" value="GMT08605.1"/>
    <property type="molecule type" value="Genomic_DNA"/>
</dbReference>
<dbReference type="EMBL" id="BTSX01000002">
    <property type="protein sequence ID" value="GMS85114.1"/>
    <property type="molecule type" value="Genomic_DNA"/>
</dbReference>
<sequence length="358" mass="40053">VEGLDLEHFLRQHLNEENTQNMKRIEYDVQHIMIICGRMKAILLSEPSLLEFGAPIVIVGDLHGQIRDLLRVLDRFSEGKTPGCLAMRFVFLGDYVDRGINSLEVIMTLFTLKILFPNCYGLLRGNHETRSLNRVYGFYNELKERFPLDTAEEVYLRINDVFDCLPLSALIAGKILCMHGGISPHLKSLDDIRAIQRPIGDLANIPLMADLLWSDPATNVPGGQFAPNTTRGHSVFYGQEAVENVLRLLDLSCIVRAHQFIPSGTGFVFDRRVISIFSASNYNAEQPNHGACLYVDARGRITIKTFFASLFDHINKDDEMAHHASFLNDDSSFPSVAGGETNSDDTVDPNHNSSEGSQ</sequence>
<dbReference type="Pfam" id="PF00149">
    <property type="entry name" value="Metallophos"/>
    <property type="match status" value="1"/>
</dbReference>
<dbReference type="PRINTS" id="PR00114">
    <property type="entry name" value="STPHPHTASE"/>
</dbReference>
<accession>A0AAV5UQU9</accession>
<feature type="non-terminal residue" evidence="5">
    <location>
        <position position="1"/>
    </location>
</feature>
<feature type="compositionally biased region" description="Polar residues" evidence="2">
    <location>
        <begin position="349"/>
        <end position="358"/>
    </location>
</feature>
<comment type="caution">
    <text evidence="5">The sequence shown here is derived from an EMBL/GenBank/DDBJ whole genome shotgun (WGS) entry which is preliminary data.</text>
</comment>
<keyword evidence="6" id="KW-1185">Reference proteome</keyword>
<dbReference type="InterPro" id="IPR004843">
    <property type="entry name" value="Calcineurin-like_PHP"/>
</dbReference>
<feature type="region of interest" description="Disordered" evidence="2">
    <location>
        <begin position="332"/>
        <end position="358"/>
    </location>
</feature>